<keyword evidence="2 4" id="KW-0732">Signal</keyword>
<dbReference type="GO" id="GO:0042597">
    <property type="term" value="C:periplasmic space"/>
    <property type="evidence" value="ECO:0007669"/>
    <property type="project" value="UniProtKB-SubCell"/>
</dbReference>
<dbReference type="GO" id="GO:0055085">
    <property type="term" value="P:transmembrane transport"/>
    <property type="evidence" value="ECO:0007669"/>
    <property type="project" value="InterPro"/>
</dbReference>
<evidence type="ECO:0000256" key="1">
    <source>
        <dbReference type="ARBA" id="ARBA00004418"/>
    </source>
</evidence>
<evidence type="ECO:0000313" key="6">
    <source>
        <dbReference type="Proteomes" id="UP000199377"/>
    </source>
</evidence>
<keyword evidence="3" id="KW-0574">Periplasm</keyword>
<dbReference type="InterPro" id="IPR038404">
    <property type="entry name" value="TRAP_DctP_sf"/>
</dbReference>
<dbReference type="Gene3D" id="3.40.190.170">
    <property type="entry name" value="Bacterial extracellular solute-binding protein, family 7"/>
    <property type="match status" value="1"/>
</dbReference>
<dbReference type="OrthoDB" id="7822595at2"/>
<reference evidence="5 6" key="1">
    <citation type="submission" date="2016-10" db="EMBL/GenBank/DDBJ databases">
        <authorList>
            <person name="de Groot N.N."/>
        </authorList>
    </citation>
    <scope>NUCLEOTIDE SEQUENCE [LARGE SCALE GENOMIC DNA]</scope>
    <source>
        <strain evidence="5 6">CGMCC 1.11030</strain>
    </source>
</reference>
<comment type="subcellular location">
    <subcellularLocation>
        <location evidence="1">Periplasm</location>
    </subcellularLocation>
</comment>
<feature type="signal peptide" evidence="4">
    <location>
        <begin position="1"/>
        <end position="23"/>
    </location>
</feature>
<dbReference type="Pfam" id="PF03480">
    <property type="entry name" value="DctP"/>
    <property type="match status" value="1"/>
</dbReference>
<dbReference type="PANTHER" id="PTHR33376:SF15">
    <property type="entry name" value="BLL6794 PROTEIN"/>
    <property type="match status" value="1"/>
</dbReference>
<dbReference type="AlphaFoldDB" id="A0A1I3BYA1"/>
<dbReference type="PANTHER" id="PTHR33376">
    <property type="match status" value="1"/>
</dbReference>
<dbReference type="RefSeq" id="WP_092857343.1">
    <property type="nucleotide sequence ID" value="NZ_FOQH01000001.1"/>
</dbReference>
<evidence type="ECO:0000256" key="2">
    <source>
        <dbReference type="ARBA" id="ARBA00022729"/>
    </source>
</evidence>
<evidence type="ECO:0000256" key="4">
    <source>
        <dbReference type="SAM" id="SignalP"/>
    </source>
</evidence>
<gene>
    <name evidence="5" type="ORF">SAMN05216258_101429</name>
</gene>
<dbReference type="STRING" id="1114924.SAMN05216258_101429"/>
<organism evidence="5 6">
    <name type="scientific">Albimonas pacifica</name>
    <dbReference type="NCBI Taxonomy" id="1114924"/>
    <lineage>
        <taxon>Bacteria</taxon>
        <taxon>Pseudomonadati</taxon>
        <taxon>Pseudomonadota</taxon>
        <taxon>Alphaproteobacteria</taxon>
        <taxon>Rhodobacterales</taxon>
        <taxon>Paracoccaceae</taxon>
        <taxon>Albimonas</taxon>
    </lineage>
</organism>
<dbReference type="Proteomes" id="UP000199377">
    <property type="component" value="Unassembled WGS sequence"/>
</dbReference>
<keyword evidence="6" id="KW-1185">Reference proteome</keyword>
<accession>A0A1I3BYA1</accession>
<evidence type="ECO:0000313" key="5">
    <source>
        <dbReference type="EMBL" id="SFH67160.1"/>
    </source>
</evidence>
<proteinExistence type="predicted"/>
<name>A0A1I3BYA1_9RHOB</name>
<feature type="chain" id="PRO_5011641386" evidence="4">
    <location>
        <begin position="24"/>
        <end position="340"/>
    </location>
</feature>
<sequence length="340" mass="36189">MKTMLAGAALAALLGAAAQPLQAETVLRYSNWLPTGHLILEHAIDPFIAEVEARTEGRVRIETPPKVIGSVAGQYDAAVDGLADLAFIIMGYTPGRFPLSEVVELPFIGDDPEAVSVAYWRVYQERLERYGEFKGVKLLGLSVASPAQIVTRSAPAASLADLQGLKMRNPIASFIPAAEAMGTVPINKPISELYELAASGVVDGAFAPLDSQKSFNLMEVLPYVTLVEGGLFSPGLAFVMNIDSWNALDPADQRIVMEAAGETWARAVGRNYALNDQVARREMEAREGTLVQAASPELMADLHRRLAFVRAAWIEKATAAGVEDAAGVADALSAAVAAAK</sequence>
<dbReference type="InterPro" id="IPR018389">
    <property type="entry name" value="DctP_fam"/>
</dbReference>
<dbReference type="EMBL" id="FOQH01000001">
    <property type="protein sequence ID" value="SFH67160.1"/>
    <property type="molecule type" value="Genomic_DNA"/>
</dbReference>
<protein>
    <submittedName>
        <fullName evidence="5">TRAP-type C4-dicarboxylate transport system, substrate-binding protein</fullName>
    </submittedName>
</protein>
<evidence type="ECO:0000256" key="3">
    <source>
        <dbReference type="ARBA" id="ARBA00022764"/>
    </source>
</evidence>
<dbReference type="NCBIfam" id="NF037995">
    <property type="entry name" value="TRAP_S1"/>
    <property type="match status" value="1"/>
</dbReference>
<dbReference type="CDD" id="cd13665">
    <property type="entry name" value="PBP2_TRAP_Dctp3_4"/>
    <property type="match status" value="1"/>
</dbReference>